<comment type="function">
    <text evidence="9">Essential for recycling GMP and indirectly, cGMP.</text>
</comment>
<evidence type="ECO:0000256" key="3">
    <source>
        <dbReference type="ARBA" id="ARBA00016296"/>
    </source>
</evidence>
<dbReference type="EC" id="2.7.4.8" evidence="2 9"/>
<sequence length="239" mass="26616">MAGILFIISAPSGSGKSTLVSQLRSLVDNLEFSVSYTTRSPRGSEQQGREYHFTDRPSFEEMVAGDEFLEHAEVFGNYYGTAVRSLRDAEARAKDLLLDIDVQGAAQVRKKIPDAISIFVMPPSKEDLAARLRNRSRAEGSITAETEKVIDRRLAQAGSEIVNYRQYGYILVNDILENAVEELAAIVSAERIRRSGREPDLEERRLIELAEGCRQTNAMARLQPVLSSFGLYDQTTVPT</sequence>
<dbReference type="OrthoDB" id="9808150at2"/>
<dbReference type="Proteomes" id="UP000253606">
    <property type="component" value="Chromosome"/>
</dbReference>
<dbReference type="InterPro" id="IPR008144">
    <property type="entry name" value="Guanylate_kin-like_dom"/>
</dbReference>
<dbReference type="InterPro" id="IPR020590">
    <property type="entry name" value="Guanylate_kinase_CS"/>
</dbReference>
<evidence type="ECO:0000256" key="4">
    <source>
        <dbReference type="ARBA" id="ARBA00022679"/>
    </source>
</evidence>
<evidence type="ECO:0000313" key="12">
    <source>
        <dbReference type="Proteomes" id="UP000253606"/>
    </source>
</evidence>
<evidence type="ECO:0000313" key="11">
    <source>
        <dbReference type="EMBL" id="AXC11759.1"/>
    </source>
</evidence>
<dbReference type="AlphaFoldDB" id="A0A2Z5FXZ6"/>
<comment type="subcellular location">
    <subcellularLocation>
        <location evidence="9">Cytoplasm</location>
    </subcellularLocation>
</comment>
<dbReference type="HAMAP" id="MF_00328">
    <property type="entry name" value="Guanylate_kinase"/>
    <property type="match status" value="1"/>
</dbReference>
<dbReference type="RefSeq" id="WP_114207145.1">
    <property type="nucleotide sequence ID" value="NZ_CP030840.1"/>
</dbReference>
<dbReference type="PROSITE" id="PS50052">
    <property type="entry name" value="GUANYLATE_KINASE_2"/>
    <property type="match status" value="1"/>
</dbReference>
<comment type="catalytic activity">
    <reaction evidence="9">
        <text>GMP + ATP = GDP + ADP</text>
        <dbReference type="Rhea" id="RHEA:20780"/>
        <dbReference type="ChEBI" id="CHEBI:30616"/>
        <dbReference type="ChEBI" id="CHEBI:58115"/>
        <dbReference type="ChEBI" id="CHEBI:58189"/>
        <dbReference type="ChEBI" id="CHEBI:456216"/>
        <dbReference type="EC" id="2.7.4.8"/>
    </reaction>
</comment>
<dbReference type="FunFam" id="3.30.63.10:FF:000002">
    <property type="entry name" value="Guanylate kinase 1"/>
    <property type="match status" value="1"/>
</dbReference>
<evidence type="ECO:0000256" key="7">
    <source>
        <dbReference type="ARBA" id="ARBA00022840"/>
    </source>
</evidence>
<dbReference type="SMART" id="SM00072">
    <property type="entry name" value="GuKc"/>
    <property type="match status" value="1"/>
</dbReference>
<organism evidence="11 12">
    <name type="scientific">Acidisarcina polymorpha</name>
    <dbReference type="NCBI Taxonomy" id="2211140"/>
    <lineage>
        <taxon>Bacteria</taxon>
        <taxon>Pseudomonadati</taxon>
        <taxon>Acidobacteriota</taxon>
        <taxon>Terriglobia</taxon>
        <taxon>Terriglobales</taxon>
        <taxon>Acidobacteriaceae</taxon>
        <taxon>Acidisarcina</taxon>
    </lineage>
</organism>
<dbReference type="PANTHER" id="PTHR23117">
    <property type="entry name" value="GUANYLATE KINASE-RELATED"/>
    <property type="match status" value="1"/>
</dbReference>
<dbReference type="KEGG" id="abas:ACPOL_2437"/>
<dbReference type="InterPro" id="IPR027417">
    <property type="entry name" value="P-loop_NTPase"/>
</dbReference>
<dbReference type="InterPro" id="IPR017665">
    <property type="entry name" value="Guanylate_kinase"/>
</dbReference>
<evidence type="ECO:0000256" key="2">
    <source>
        <dbReference type="ARBA" id="ARBA00012961"/>
    </source>
</evidence>
<keyword evidence="7 9" id="KW-0067">ATP-binding</keyword>
<dbReference type="Pfam" id="PF00625">
    <property type="entry name" value="Guanylate_kin"/>
    <property type="match status" value="1"/>
</dbReference>
<evidence type="ECO:0000256" key="6">
    <source>
        <dbReference type="ARBA" id="ARBA00022777"/>
    </source>
</evidence>
<reference evidence="11 12" key="1">
    <citation type="journal article" date="2018" name="Front. Microbiol.">
        <title>Hydrolytic Capabilities as a Key to Environmental Success: Chitinolytic and Cellulolytic Acidobacteria From Acidic Sub-arctic Soils and Boreal Peatlands.</title>
        <authorList>
            <person name="Belova S.E."/>
            <person name="Ravin N.V."/>
            <person name="Pankratov T.A."/>
            <person name="Rakitin A.L."/>
            <person name="Ivanova A.A."/>
            <person name="Beletsky A.V."/>
            <person name="Mardanov A.V."/>
            <person name="Sinninghe Damste J.S."/>
            <person name="Dedysh S.N."/>
        </authorList>
    </citation>
    <scope>NUCLEOTIDE SEQUENCE [LARGE SCALE GENOMIC DNA]</scope>
    <source>
        <strain evidence="11 12">SBC82</strain>
    </source>
</reference>
<gene>
    <name evidence="9" type="primary">gmk</name>
    <name evidence="11" type="ORF">ACPOL_2437</name>
</gene>
<feature type="binding site" evidence="9">
    <location>
        <begin position="10"/>
        <end position="17"/>
    </location>
    <ligand>
        <name>ATP</name>
        <dbReference type="ChEBI" id="CHEBI:30616"/>
    </ligand>
</feature>
<evidence type="ECO:0000259" key="10">
    <source>
        <dbReference type="PROSITE" id="PS50052"/>
    </source>
</evidence>
<dbReference type="CDD" id="cd00071">
    <property type="entry name" value="GMPK"/>
    <property type="match status" value="1"/>
</dbReference>
<accession>A0A2Z5FXZ6</accession>
<dbReference type="PROSITE" id="PS00856">
    <property type="entry name" value="GUANYLATE_KINASE_1"/>
    <property type="match status" value="1"/>
</dbReference>
<dbReference type="NCBIfam" id="TIGR03263">
    <property type="entry name" value="guanyl_kin"/>
    <property type="match status" value="1"/>
</dbReference>
<dbReference type="PANTHER" id="PTHR23117:SF13">
    <property type="entry name" value="GUANYLATE KINASE"/>
    <property type="match status" value="1"/>
</dbReference>
<dbReference type="EMBL" id="CP030840">
    <property type="protein sequence ID" value="AXC11759.1"/>
    <property type="molecule type" value="Genomic_DNA"/>
</dbReference>
<dbReference type="InterPro" id="IPR008145">
    <property type="entry name" value="GK/Ca_channel_bsu"/>
</dbReference>
<protein>
    <recommendedName>
        <fullName evidence="3 9">Guanylate kinase</fullName>
        <ecNumber evidence="2 9">2.7.4.8</ecNumber>
    </recommendedName>
    <alternativeName>
        <fullName evidence="8 9">GMP kinase</fullName>
    </alternativeName>
</protein>
<keyword evidence="4 9" id="KW-0808">Transferase</keyword>
<name>A0A2Z5FXZ6_9BACT</name>
<evidence type="ECO:0000256" key="9">
    <source>
        <dbReference type="HAMAP-Rule" id="MF_00328"/>
    </source>
</evidence>
<dbReference type="GO" id="GO:0005524">
    <property type="term" value="F:ATP binding"/>
    <property type="evidence" value="ECO:0007669"/>
    <property type="project" value="UniProtKB-UniRule"/>
</dbReference>
<dbReference type="Gene3D" id="3.30.63.10">
    <property type="entry name" value="Guanylate Kinase phosphate binding domain"/>
    <property type="match status" value="1"/>
</dbReference>
<keyword evidence="5 9" id="KW-0547">Nucleotide-binding</keyword>
<dbReference type="GO" id="GO:0005829">
    <property type="term" value="C:cytosol"/>
    <property type="evidence" value="ECO:0007669"/>
    <property type="project" value="TreeGrafter"/>
</dbReference>
<dbReference type="SUPFAM" id="SSF52540">
    <property type="entry name" value="P-loop containing nucleoside triphosphate hydrolases"/>
    <property type="match status" value="1"/>
</dbReference>
<keyword evidence="12" id="KW-1185">Reference proteome</keyword>
<evidence type="ECO:0000256" key="5">
    <source>
        <dbReference type="ARBA" id="ARBA00022741"/>
    </source>
</evidence>
<proteinExistence type="inferred from homology"/>
<evidence type="ECO:0000256" key="1">
    <source>
        <dbReference type="ARBA" id="ARBA00005790"/>
    </source>
</evidence>
<feature type="domain" description="Guanylate kinase-like" evidence="10">
    <location>
        <begin position="3"/>
        <end position="188"/>
    </location>
</feature>
<dbReference type="Gene3D" id="3.40.50.300">
    <property type="entry name" value="P-loop containing nucleotide triphosphate hydrolases"/>
    <property type="match status" value="1"/>
</dbReference>
<keyword evidence="9" id="KW-0963">Cytoplasm</keyword>
<keyword evidence="6 9" id="KW-0418">Kinase</keyword>
<comment type="similarity">
    <text evidence="1 9">Belongs to the guanylate kinase family.</text>
</comment>
<dbReference type="GO" id="GO:0004385">
    <property type="term" value="F:GMP kinase activity"/>
    <property type="evidence" value="ECO:0007669"/>
    <property type="project" value="UniProtKB-UniRule"/>
</dbReference>
<evidence type="ECO:0000256" key="8">
    <source>
        <dbReference type="ARBA" id="ARBA00030128"/>
    </source>
</evidence>